<protein>
    <recommendedName>
        <fullName evidence="3">ABM domain-containing protein</fullName>
    </recommendedName>
</protein>
<evidence type="ECO:0008006" key="3">
    <source>
        <dbReference type="Google" id="ProtNLM"/>
    </source>
</evidence>
<dbReference type="RefSeq" id="WP_211682840.1">
    <property type="nucleotide sequence ID" value="NZ_JAGRQH010000008.1"/>
</dbReference>
<organism evidence="1 2">
    <name type="scientific">Neokomagataea anthophila</name>
    <dbReference type="NCBI Taxonomy" id="2826925"/>
    <lineage>
        <taxon>Bacteria</taxon>
        <taxon>Pseudomonadati</taxon>
        <taxon>Pseudomonadota</taxon>
        <taxon>Alphaproteobacteria</taxon>
        <taxon>Acetobacterales</taxon>
        <taxon>Acetobacteraceae</taxon>
        <taxon>Neokomagataea</taxon>
    </lineage>
</organism>
<sequence length="95" mass="10786">MAIIELSTFSLKPEIEESTFLEALAQSDAWLARQPGFIRRSYGCGELGWVDYVEYESLESAKSINQRFLSASEAQAFMGAIDFPTVEMRHFDLKL</sequence>
<dbReference type="SUPFAM" id="SSF54909">
    <property type="entry name" value="Dimeric alpha+beta barrel"/>
    <property type="match status" value="1"/>
</dbReference>
<dbReference type="EMBL" id="JAGRQH010000008">
    <property type="protein sequence ID" value="MBR0560446.1"/>
    <property type="molecule type" value="Genomic_DNA"/>
</dbReference>
<reference evidence="1 2" key="1">
    <citation type="submission" date="2021-04" db="EMBL/GenBank/DDBJ databases">
        <title>The complete genome sequence of Neokomagataea sp. TBRC 2177.</title>
        <authorList>
            <person name="Charoenyingcharoen P."/>
            <person name="Yukphan P."/>
        </authorList>
    </citation>
    <scope>NUCLEOTIDE SEQUENCE [LARGE SCALE GENOMIC DNA]</scope>
    <source>
        <strain evidence="1 2">TBRC 2177</strain>
    </source>
</reference>
<name>A0ABS5E9I2_9PROT</name>
<proteinExistence type="predicted"/>
<keyword evidence="2" id="KW-1185">Reference proteome</keyword>
<evidence type="ECO:0000313" key="2">
    <source>
        <dbReference type="Proteomes" id="UP000677812"/>
    </source>
</evidence>
<dbReference type="InterPro" id="IPR011008">
    <property type="entry name" value="Dimeric_a/b-barrel"/>
</dbReference>
<gene>
    <name evidence="1" type="ORF">KB213_10320</name>
</gene>
<dbReference type="Proteomes" id="UP000677812">
    <property type="component" value="Unassembled WGS sequence"/>
</dbReference>
<accession>A0ABS5E9I2</accession>
<comment type="caution">
    <text evidence="1">The sequence shown here is derived from an EMBL/GenBank/DDBJ whole genome shotgun (WGS) entry which is preliminary data.</text>
</comment>
<evidence type="ECO:0000313" key="1">
    <source>
        <dbReference type="EMBL" id="MBR0560446.1"/>
    </source>
</evidence>